<reference evidence="2" key="1">
    <citation type="journal article" date="2019" name="Int. J. Syst. Evol. Microbiol.">
        <title>The Global Catalogue of Microorganisms (GCM) 10K type strain sequencing project: providing services to taxonomists for standard genome sequencing and annotation.</title>
        <authorList>
            <consortium name="The Broad Institute Genomics Platform"/>
            <consortium name="The Broad Institute Genome Sequencing Center for Infectious Disease"/>
            <person name="Wu L."/>
            <person name="Ma J."/>
        </authorList>
    </citation>
    <scope>NUCLEOTIDE SEQUENCE [LARGE SCALE GENOMIC DNA]</scope>
    <source>
        <strain evidence="2">CCUG 63418</strain>
    </source>
</reference>
<evidence type="ECO:0000313" key="1">
    <source>
        <dbReference type="EMBL" id="MFD0752277.1"/>
    </source>
</evidence>
<evidence type="ECO:0000313" key="2">
    <source>
        <dbReference type="Proteomes" id="UP001596958"/>
    </source>
</evidence>
<protein>
    <submittedName>
        <fullName evidence="1">Uncharacterized protein</fullName>
    </submittedName>
</protein>
<sequence>MRITFFILISGLFFSLNGFTQGRDSIIYVTPESVNQKIVEYLKTSTRPGLVYAIFHNHSDTTSILVTTYGKEFTALADLIKNSNRYIKVSDALAIPVLLNEDISMSRTLRTVKNKGSKYESMQTTLVLASGFWVEYKGLYYNVSITKAEYYQN</sequence>
<keyword evidence="2" id="KW-1185">Reference proteome</keyword>
<dbReference type="Proteomes" id="UP001596958">
    <property type="component" value="Unassembled WGS sequence"/>
</dbReference>
<proteinExistence type="predicted"/>
<dbReference type="EMBL" id="JBHTHU010000022">
    <property type="protein sequence ID" value="MFD0752277.1"/>
    <property type="molecule type" value="Genomic_DNA"/>
</dbReference>
<gene>
    <name evidence="1" type="ORF">ACFQZS_19135</name>
</gene>
<name>A0ABW2Z3E9_9SPHI</name>
<comment type="caution">
    <text evidence="1">The sequence shown here is derived from an EMBL/GenBank/DDBJ whole genome shotgun (WGS) entry which is preliminary data.</text>
</comment>
<organism evidence="1 2">
    <name type="scientific">Mucilaginibacter calamicampi</name>
    <dbReference type="NCBI Taxonomy" id="1302352"/>
    <lineage>
        <taxon>Bacteria</taxon>
        <taxon>Pseudomonadati</taxon>
        <taxon>Bacteroidota</taxon>
        <taxon>Sphingobacteriia</taxon>
        <taxon>Sphingobacteriales</taxon>
        <taxon>Sphingobacteriaceae</taxon>
        <taxon>Mucilaginibacter</taxon>
    </lineage>
</organism>
<dbReference type="RefSeq" id="WP_377102645.1">
    <property type="nucleotide sequence ID" value="NZ_JBHTHU010000022.1"/>
</dbReference>
<accession>A0ABW2Z3E9</accession>